<organism evidence="3 4">
    <name type="scientific">Desmophyllum pertusum</name>
    <dbReference type="NCBI Taxonomy" id="174260"/>
    <lineage>
        <taxon>Eukaryota</taxon>
        <taxon>Metazoa</taxon>
        <taxon>Cnidaria</taxon>
        <taxon>Anthozoa</taxon>
        <taxon>Hexacorallia</taxon>
        <taxon>Scleractinia</taxon>
        <taxon>Caryophylliina</taxon>
        <taxon>Caryophylliidae</taxon>
        <taxon>Desmophyllum</taxon>
    </lineage>
</organism>
<accession>A0A9W9ZWW3</accession>
<feature type="compositionally biased region" description="Low complexity" evidence="1">
    <location>
        <begin position="64"/>
        <end position="88"/>
    </location>
</feature>
<keyword evidence="4" id="KW-1185">Reference proteome</keyword>
<evidence type="ECO:0000256" key="1">
    <source>
        <dbReference type="SAM" id="MobiDB-lite"/>
    </source>
</evidence>
<evidence type="ECO:0000313" key="4">
    <source>
        <dbReference type="Proteomes" id="UP001163046"/>
    </source>
</evidence>
<evidence type="ECO:0000313" key="3">
    <source>
        <dbReference type="EMBL" id="KAJ7389000.1"/>
    </source>
</evidence>
<protein>
    <submittedName>
        <fullName evidence="3">Uncharacterized protein</fullName>
    </submittedName>
</protein>
<feature type="compositionally biased region" description="Basic and acidic residues" evidence="1">
    <location>
        <begin position="203"/>
        <end position="220"/>
    </location>
</feature>
<dbReference type="Proteomes" id="UP001163046">
    <property type="component" value="Unassembled WGS sequence"/>
</dbReference>
<feature type="compositionally biased region" description="Polar residues" evidence="1">
    <location>
        <begin position="132"/>
        <end position="150"/>
    </location>
</feature>
<keyword evidence="2" id="KW-0732">Signal</keyword>
<evidence type="ECO:0000256" key="2">
    <source>
        <dbReference type="SAM" id="SignalP"/>
    </source>
</evidence>
<sequence length="280" mass="30813">MNLFSALFFSLLFVAHIRRLHAPDGSEEASNIPKPGKPELSESSNLVTNTEEDTKQSESSDDASTPSQEISSSFSSSTSELEELATPTVAPATPSYDTESSTTISTASSIVSHSQANDYVFSSVILIPPSNPGQIQSSEGTQVVKESTYSEPVPTQEPEVMSSVLDSTPPTPISSDQTPTPPSPAMAKEEEDSITAALNQAEEESKPKEEEMPSFDEFKKKLLQKRRRRASSRVPRMQTKLRTNLNLRKSRKGNRAITPLWTAAQRFLITMTRRRMLTVF</sequence>
<comment type="caution">
    <text evidence="3">The sequence shown here is derived from an EMBL/GenBank/DDBJ whole genome shotgun (WGS) entry which is preliminary data.</text>
</comment>
<dbReference type="AlphaFoldDB" id="A0A9W9ZWW3"/>
<feature type="compositionally biased region" description="Polar residues" evidence="1">
    <location>
        <begin position="164"/>
        <end position="178"/>
    </location>
</feature>
<feature type="chain" id="PRO_5040723540" evidence="2">
    <location>
        <begin position="23"/>
        <end position="280"/>
    </location>
</feature>
<feature type="signal peptide" evidence="2">
    <location>
        <begin position="1"/>
        <end position="22"/>
    </location>
</feature>
<proteinExistence type="predicted"/>
<feature type="region of interest" description="Disordered" evidence="1">
    <location>
        <begin position="132"/>
        <end position="236"/>
    </location>
</feature>
<reference evidence="3" key="1">
    <citation type="submission" date="2023-01" db="EMBL/GenBank/DDBJ databases">
        <title>Genome assembly of the deep-sea coral Lophelia pertusa.</title>
        <authorList>
            <person name="Herrera S."/>
            <person name="Cordes E."/>
        </authorList>
    </citation>
    <scope>NUCLEOTIDE SEQUENCE</scope>
    <source>
        <strain evidence="3">USNM1676648</strain>
        <tissue evidence="3">Polyp</tissue>
    </source>
</reference>
<feature type="compositionally biased region" description="Basic residues" evidence="1">
    <location>
        <begin position="221"/>
        <end position="231"/>
    </location>
</feature>
<name>A0A9W9ZWW3_9CNID</name>
<dbReference type="EMBL" id="MU825444">
    <property type="protein sequence ID" value="KAJ7389000.1"/>
    <property type="molecule type" value="Genomic_DNA"/>
</dbReference>
<feature type="region of interest" description="Disordered" evidence="1">
    <location>
        <begin position="24"/>
        <end position="100"/>
    </location>
</feature>
<gene>
    <name evidence="3" type="ORF">OS493_034389</name>
</gene>